<protein>
    <recommendedName>
        <fullName evidence="4">Protein HID1</fullName>
    </recommendedName>
</protein>
<dbReference type="Pfam" id="PF12722">
    <property type="entry name" value="Hid1"/>
    <property type="match status" value="1"/>
</dbReference>
<proteinExistence type="predicted"/>
<dbReference type="PANTHER" id="PTHR21575">
    <property type="entry name" value="PROTEIN HID1"/>
    <property type="match status" value="1"/>
</dbReference>
<dbReference type="EMBL" id="JANKHO010000090">
    <property type="protein sequence ID" value="KAJ3515558.1"/>
    <property type="molecule type" value="Genomic_DNA"/>
</dbReference>
<gene>
    <name evidence="2" type="ORF">NLJ89_g1680</name>
</gene>
<comment type="caution">
    <text evidence="2">The sequence shown here is derived from an EMBL/GenBank/DDBJ whole genome shotgun (WGS) entry which is preliminary data.</text>
</comment>
<dbReference type="GO" id="GO:0005797">
    <property type="term" value="C:Golgi medial cisterna"/>
    <property type="evidence" value="ECO:0007669"/>
    <property type="project" value="TreeGrafter"/>
</dbReference>
<feature type="region of interest" description="Disordered" evidence="1">
    <location>
        <begin position="717"/>
        <end position="778"/>
    </location>
</feature>
<feature type="region of interest" description="Disordered" evidence="1">
    <location>
        <begin position="183"/>
        <end position="222"/>
    </location>
</feature>
<sequence length="942" mass="105042">MFAKISPKFSAPFGLLGDEAKLAFPSQPNGVTKLATVRHIPASDAYWEQVHYTLIFPSFRTHAHPSIFILFDSASEAFSLITPHHIRRALSEAPENVATLIQVITARLFNLISDHTFPSSTPASVASYATSFIKSASSSHEKSPTKEVLNCVRVLQRVLPVVFEVQGESSTFEQEIIWKREEVRDRDEPAGEPQFVIEDEDEDEPHSEKQTEGTTSPKPKPKTKFLPSLGEKLFNAITDLLFCCGFTLPKSIQVDHHKINYVIWEKGVGSTSSLGNNTAFDNNKTEVLRLLLVLLSRQIYIPATSLFTKPSLASLHIVQKMPRRDVLTILCSLLNTAMNSSTTDTITIGTIAGKLPYNHLVFKGEDPRTTLISTCLQLLCVLLDFQSGSARDPIIDGQPAPPTAKTNAFRYFIVKLHRTQDFEYLLDGMMGILAQQTATVKNLLPGAKKSLPYMTETIILFWKLIELNKKFCTYILESERSMDFIAHLLFYCVEIKDKPGNTSPFFLYCTAAYTLAEQHGVCRAISYIIQTLSAEPGFGFRITNPIRVQLPTKWGPVDTAADFLIHAVYAVVATTSGTLTSLYPALIIALSNAAPYFKNIGVSSSARLLQLLNSFSNPLFLLSDEGHPRLLFFLLEVFSSVIYYHPAENPNITYGILQSRKVFEDLGTFTLTRGLREIQRVQLAKEELAKKVNNPKSKAKVEEVELADAGAEKARLLESEGAGHRGSQERDIEVGGSPRTSQDETTTRPFVSPTSDNPYGNVGSPISEKARGKMRERRSLSVDTINALDRAPISIGRNGFVPTQEWVTSWQQGLPLDTVMIFISDVVQKVEDIQRHATMPSSRVIEFLSHINLGHVISTKPPISARRFMWSDASLVWLTSLIWGEIYVRGMTLGIWNATNVRLFFVKHSQSHQRQITETVTNVVGGFLRRTSETAQVRQRGS</sequence>
<feature type="compositionally biased region" description="Basic and acidic residues" evidence="1">
    <location>
        <begin position="768"/>
        <end position="778"/>
    </location>
</feature>
<dbReference type="OrthoDB" id="432953at2759"/>
<evidence type="ECO:0008006" key="4">
    <source>
        <dbReference type="Google" id="ProtNLM"/>
    </source>
</evidence>
<dbReference type="GO" id="GO:0016020">
    <property type="term" value="C:membrane"/>
    <property type="evidence" value="ECO:0007669"/>
    <property type="project" value="TreeGrafter"/>
</dbReference>
<evidence type="ECO:0000256" key="1">
    <source>
        <dbReference type="SAM" id="MobiDB-lite"/>
    </source>
</evidence>
<reference evidence="2" key="1">
    <citation type="submission" date="2022-07" db="EMBL/GenBank/DDBJ databases">
        <title>Genome Sequence of Agrocybe chaxingu.</title>
        <authorList>
            <person name="Buettner E."/>
        </authorList>
    </citation>
    <scope>NUCLEOTIDE SEQUENCE</scope>
    <source>
        <strain evidence="2">MP-N11</strain>
    </source>
</reference>
<feature type="compositionally biased region" description="Basic and acidic residues" evidence="1">
    <location>
        <begin position="717"/>
        <end position="733"/>
    </location>
</feature>
<dbReference type="AlphaFoldDB" id="A0A9W8MZK2"/>
<feature type="compositionally biased region" description="Polar residues" evidence="1">
    <location>
        <begin position="747"/>
        <end position="758"/>
    </location>
</feature>
<accession>A0A9W8MZK2</accession>
<dbReference type="GO" id="GO:0000138">
    <property type="term" value="C:Golgi trans cisterna"/>
    <property type="evidence" value="ECO:0007669"/>
    <property type="project" value="TreeGrafter"/>
</dbReference>
<dbReference type="Proteomes" id="UP001148786">
    <property type="component" value="Unassembled WGS sequence"/>
</dbReference>
<dbReference type="InterPro" id="IPR026705">
    <property type="entry name" value="Hid-1/Ecm30"/>
</dbReference>
<dbReference type="PANTHER" id="PTHR21575:SF12">
    <property type="entry name" value="PROTEIN HID1"/>
    <property type="match status" value="1"/>
</dbReference>
<name>A0A9W8MZK2_9AGAR</name>
<evidence type="ECO:0000313" key="3">
    <source>
        <dbReference type="Proteomes" id="UP001148786"/>
    </source>
</evidence>
<keyword evidence="3" id="KW-1185">Reference proteome</keyword>
<evidence type="ECO:0000313" key="2">
    <source>
        <dbReference type="EMBL" id="KAJ3515558.1"/>
    </source>
</evidence>
<organism evidence="2 3">
    <name type="scientific">Agrocybe chaxingu</name>
    <dbReference type="NCBI Taxonomy" id="84603"/>
    <lineage>
        <taxon>Eukaryota</taxon>
        <taxon>Fungi</taxon>
        <taxon>Dikarya</taxon>
        <taxon>Basidiomycota</taxon>
        <taxon>Agaricomycotina</taxon>
        <taxon>Agaricomycetes</taxon>
        <taxon>Agaricomycetidae</taxon>
        <taxon>Agaricales</taxon>
        <taxon>Agaricineae</taxon>
        <taxon>Strophariaceae</taxon>
        <taxon>Agrocybe</taxon>
    </lineage>
</organism>